<dbReference type="InterPro" id="IPR029058">
    <property type="entry name" value="AB_hydrolase_fold"/>
</dbReference>
<organism evidence="4 5">
    <name type="scientific">Cupriavidus pauculus</name>
    <dbReference type="NCBI Taxonomy" id="82633"/>
    <lineage>
        <taxon>Bacteria</taxon>
        <taxon>Pseudomonadati</taxon>
        <taxon>Pseudomonadota</taxon>
        <taxon>Betaproteobacteria</taxon>
        <taxon>Burkholderiales</taxon>
        <taxon>Burkholderiaceae</taxon>
        <taxon>Cupriavidus</taxon>
    </lineage>
</organism>
<proteinExistence type="predicted"/>
<dbReference type="InterPro" id="IPR056221">
    <property type="entry name" value="Tle3_ab_dom"/>
</dbReference>
<dbReference type="RefSeq" id="WP_124686536.1">
    <property type="nucleotide sequence ID" value="NZ_CP033970.1"/>
</dbReference>
<dbReference type="Pfam" id="PF11678">
    <property type="entry name" value="Tle3_C"/>
    <property type="match status" value="1"/>
</dbReference>
<evidence type="ECO:0000259" key="3">
    <source>
        <dbReference type="Pfam" id="PF24322"/>
    </source>
</evidence>
<gene>
    <name evidence="4" type="ORF">EHF44_25935</name>
</gene>
<protein>
    <submittedName>
        <fullName evidence="4">DUF3274 domain-containing protein</fullName>
    </submittedName>
</protein>
<accession>A0A3G8H980</accession>
<evidence type="ECO:0000313" key="5">
    <source>
        <dbReference type="Proteomes" id="UP000270411"/>
    </source>
</evidence>
<evidence type="ECO:0000256" key="1">
    <source>
        <dbReference type="SAM" id="MobiDB-lite"/>
    </source>
</evidence>
<dbReference type="EMBL" id="CP033970">
    <property type="protein sequence ID" value="AZG16805.1"/>
    <property type="molecule type" value="Genomic_DNA"/>
</dbReference>
<dbReference type="SUPFAM" id="SSF53474">
    <property type="entry name" value="alpha/beta-Hydrolases"/>
    <property type="match status" value="1"/>
</dbReference>
<dbReference type="Gene3D" id="3.40.50.1820">
    <property type="entry name" value="alpha/beta hydrolase"/>
    <property type="match status" value="1"/>
</dbReference>
<dbReference type="OrthoDB" id="8829067at2"/>
<dbReference type="AlphaFoldDB" id="A0A3G8H980"/>
<feature type="domain" description="Antibacterial effector protein Tle3 C-terminal" evidence="2">
    <location>
        <begin position="535"/>
        <end position="614"/>
    </location>
</feature>
<name>A0A3G8H980_9BURK</name>
<evidence type="ECO:0000259" key="2">
    <source>
        <dbReference type="Pfam" id="PF11678"/>
    </source>
</evidence>
<feature type="domain" description="T6SS Tle3 phospholipase effector alpha/beta" evidence="3">
    <location>
        <begin position="66"/>
        <end position="393"/>
    </location>
</feature>
<dbReference type="InterPro" id="IPR021692">
    <property type="entry name" value="Tle3_C"/>
</dbReference>
<feature type="region of interest" description="Disordered" evidence="1">
    <location>
        <begin position="1"/>
        <end position="44"/>
    </location>
</feature>
<evidence type="ECO:0000313" key="4">
    <source>
        <dbReference type="EMBL" id="AZG16805.1"/>
    </source>
</evidence>
<sequence length="649" mass="73590">MADQTGETTMDAVAPQAKASPQQARPKEATRVVPTQRDAHGNPYWESYMTPDSFGVRAEAQIPPHLPGVIIFVHGVNSEGEWYDAAEKALCEGLNERLGLGGSEFRLEENSYIDREVEAPHRMHERRYDFHDPGRSPVIRFFWGYREPEAVAAQGKYKVPLRNISGVDFAKRSKDDQGPWFWGGGPFQNGTNNLQQMWSGKGFSRHLFGVVNLQLLNTEPERQLQDAPARDYYPHAAQRLANLIDKIRARYPHDTITVMSHSQGTMIAMAAAALCSTRAPDALFLMNSPFALDDKITDFATSGNDRPTAAAREKTFRNIANRIRADRRMLDDRLKGLLQVGKTPDGKPWRPDAQLTLELAERDNHGRLYVYFSPHDRVMGMSALESIGWQGVSSRLLEELGETVKQRMLARLTPCGDAPGIKRFGTLPDMKGGELADPKSPKEFWDGNRGPIFNSIKVWTVPATGQTVSINAETVPRPLTAEETKNFDVSITDESVQPLGAREPESGDYLDRGYPYFESIYEPEKYKDRGEDIYNGNQRIRTKETHAEVREWLKDYKPEPPDHSTLPLNSEFMRRVAAYDLPVGFCEAFDDRKFWRELMLDADWTQMTDDYFDKGSLLRPMMPSAYIDQEKVSDAIEEARIHNQNVRRG</sequence>
<reference evidence="5" key="1">
    <citation type="submission" date="2018-11" db="EMBL/GenBank/DDBJ databases">
        <title>FDA dAtabase for Regulatory Grade micrObial Sequences (FDA-ARGOS): Supporting development and validation of Infectious Disease Dx tests.</title>
        <authorList>
            <person name="Goldberg B."/>
            <person name="Campos J."/>
            <person name="Tallon L."/>
            <person name="Sadzewicz L."/>
            <person name="Zhao X."/>
            <person name="Vavikolanu K."/>
            <person name="Mehta A."/>
            <person name="Aluvathingal J."/>
            <person name="Nadendla S."/>
            <person name="Geyer C."/>
            <person name="Nandy P."/>
            <person name="Yan Y."/>
            <person name="Sichtig H."/>
        </authorList>
    </citation>
    <scope>NUCLEOTIDE SEQUENCE [LARGE SCALE GENOMIC DNA]</scope>
    <source>
        <strain evidence="5">FDAARGOS_614</strain>
    </source>
</reference>
<dbReference type="Pfam" id="PF24322">
    <property type="entry name" value="Tle3"/>
    <property type="match status" value="1"/>
</dbReference>
<dbReference type="Proteomes" id="UP000270411">
    <property type="component" value="Chromosome 2"/>
</dbReference>
<dbReference type="KEGG" id="cpau:EHF44_25935"/>